<organism evidence="2 3">
    <name type="scientific">Streptomyces evansiae</name>
    <dbReference type="NCBI Taxonomy" id="3075535"/>
    <lineage>
        <taxon>Bacteria</taxon>
        <taxon>Bacillati</taxon>
        <taxon>Actinomycetota</taxon>
        <taxon>Actinomycetes</taxon>
        <taxon>Kitasatosporales</taxon>
        <taxon>Streptomycetaceae</taxon>
        <taxon>Streptomyces</taxon>
    </lineage>
</organism>
<keyword evidence="1" id="KW-0472">Membrane</keyword>
<reference evidence="3" key="1">
    <citation type="submission" date="2023-07" db="EMBL/GenBank/DDBJ databases">
        <title>30 novel species of actinomycetes from the DSMZ collection.</title>
        <authorList>
            <person name="Nouioui I."/>
        </authorList>
    </citation>
    <scope>NUCLEOTIDE SEQUENCE [LARGE SCALE GENOMIC DNA]</scope>
    <source>
        <strain evidence="3">DSM 41982</strain>
    </source>
</reference>
<name>A0ABD5EB67_9ACTN</name>
<evidence type="ECO:0000313" key="2">
    <source>
        <dbReference type="EMBL" id="MDT0417883.1"/>
    </source>
</evidence>
<protein>
    <submittedName>
        <fullName evidence="2">Uncharacterized protein</fullName>
    </submittedName>
</protein>
<feature type="transmembrane region" description="Helical" evidence="1">
    <location>
        <begin position="94"/>
        <end position="114"/>
    </location>
</feature>
<keyword evidence="1" id="KW-1133">Transmembrane helix</keyword>
<comment type="caution">
    <text evidence="2">The sequence shown here is derived from an EMBL/GenBank/DDBJ whole genome shotgun (WGS) entry which is preliminary data.</text>
</comment>
<gene>
    <name evidence="2" type="ORF">RM574_20585</name>
</gene>
<feature type="transmembrane region" description="Helical" evidence="1">
    <location>
        <begin position="36"/>
        <end position="58"/>
    </location>
</feature>
<dbReference type="Proteomes" id="UP001183607">
    <property type="component" value="Unassembled WGS sequence"/>
</dbReference>
<dbReference type="EMBL" id="JAVRER010000034">
    <property type="protein sequence ID" value="MDT0417883.1"/>
    <property type="molecule type" value="Genomic_DNA"/>
</dbReference>
<proteinExistence type="predicted"/>
<evidence type="ECO:0000256" key="1">
    <source>
        <dbReference type="SAM" id="Phobius"/>
    </source>
</evidence>
<dbReference type="AlphaFoldDB" id="A0ABD5EB67"/>
<evidence type="ECO:0000313" key="3">
    <source>
        <dbReference type="Proteomes" id="UP001183607"/>
    </source>
</evidence>
<dbReference type="RefSeq" id="WP_093853526.1">
    <property type="nucleotide sequence ID" value="NZ_JAVRER010000034.1"/>
</dbReference>
<sequence length="129" mass="13787">MPDHSSRLAKPGHDNLRGGLRFATELIAWVATPWALWPHSILLAVLADVLLIGLPAVFSTPGDRPGGDSPVAVPGIVTILLLLLQLVAATVSAWVLWPVWLAVPVTLLCLVVPFSELPRWRVLVGTPVG</sequence>
<keyword evidence="1" id="KW-0812">Transmembrane</keyword>
<accession>A0ABD5EB67</accession>
<feature type="transmembrane region" description="Helical" evidence="1">
    <location>
        <begin position="70"/>
        <end position="88"/>
    </location>
</feature>